<evidence type="ECO:0000313" key="2">
    <source>
        <dbReference type="EMBL" id="SNS70487.1"/>
    </source>
</evidence>
<dbReference type="SUPFAM" id="SSF51182">
    <property type="entry name" value="RmlC-like cupins"/>
    <property type="match status" value="1"/>
</dbReference>
<dbReference type="Proteomes" id="UP000198284">
    <property type="component" value="Unassembled WGS sequence"/>
</dbReference>
<dbReference type="EMBL" id="FZOT01000005">
    <property type="protein sequence ID" value="SNS70487.1"/>
    <property type="molecule type" value="Genomic_DNA"/>
</dbReference>
<dbReference type="CDD" id="cd06990">
    <property type="entry name" value="cupin_DUF861"/>
    <property type="match status" value="1"/>
</dbReference>
<dbReference type="Pfam" id="PF07883">
    <property type="entry name" value="Cupin_2"/>
    <property type="match status" value="1"/>
</dbReference>
<gene>
    <name evidence="2" type="ORF">SAMN06265795_105110</name>
</gene>
<organism evidence="2 3">
    <name type="scientific">Noviherbaspirillum humi</name>
    <dbReference type="NCBI Taxonomy" id="1688639"/>
    <lineage>
        <taxon>Bacteria</taxon>
        <taxon>Pseudomonadati</taxon>
        <taxon>Pseudomonadota</taxon>
        <taxon>Betaproteobacteria</taxon>
        <taxon>Burkholderiales</taxon>
        <taxon>Oxalobacteraceae</taxon>
        <taxon>Noviherbaspirillum</taxon>
    </lineage>
</organism>
<feature type="domain" description="Cupin type-2" evidence="1">
    <location>
        <begin position="69"/>
        <end position="117"/>
    </location>
</feature>
<name>A0A239GMT5_9BURK</name>
<sequence>MNEVMEKTEALIRKPINQPDEVRTFLDDKGRLSVFGVGGCTLGRGEFQPGWRWSMHVKPMAGTDSCKAAHTGIILSGKMCVHMDNGEEVTYQEGDAFYMPPGHDAWVVGDQPCMLIDFTGAEHYAVKH</sequence>
<proteinExistence type="predicted"/>
<dbReference type="RefSeq" id="WP_245844888.1">
    <property type="nucleotide sequence ID" value="NZ_FZOT01000005.1"/>
</dbReference>
<protein>
    <submittedName>
        <fullName evidence="2">Cupin domain protein</fullName>
    </submittedName>
</protein>
<keyword evidence="3" id="KW-1185">Reference proteome</keyword>
<evidence type="ECO:0000259" key="1">
    <source>
        <dbReference type="Pfam" id="PF07883"/>
    </source>
</evidence>
<dbReference type="InterPro" id="IPR014710">
    <property type="entry name" value="RmlC-like_jellyroll"/>
</dbReference>
<reference evidence="2 3" key="1">
    <citation type="submission" date="2017-06" db="EMBL/GenBank/DDBJ databases">
        <authorList>
            <person name="Kim H.J."/>
            <person name="Triplett B.A."/>
        </authorList>
    </citation>
    <scope>NUCLEOTIDE SEQUENCE [LARGE SCALE GENOMIC DNA]</scope>
    <source>
        <strain evidence="2 3">U15</strain>
    </source>
</reference>
<dbReference type="InterPro" id="IPR011051">
    <property type="entry name" value="RmlC_Cupin_sf"/>
</dbReference>
<dbReference type="AlphaFoldDB" id="A0A239GMT5"/>
<dbReference type="Gene3D" id="2.60.120.10">
    <property type="entry name" value="Jelly Rolls"/>
    <property type="match status" value="1"/>
</dbReference>
<evidence type="ECO:0000313" key="3">
    <source>
        <dbReference type="Proteomes" id="UP000198284"/>
    </source>
</evidence>
<dbReference type="InterPro" id="IPR013096">
    <property type="entry name" value="Cupin_2"/>
</dbReference>
<accession>A0A239GMT5</accession>